<dbReference type="InterPro" id="IPR047666">
    <property type="entry name" value="ANR_neg_reg"/>
</dbReference>
<evidence type="ECO:0008006" key="2">
    <source>
        <dbReference type="Google" id="ProtNLM"/>
    </source>
</evidence>
<name>A0A0H3B2W1_YERPY</name>
<dbReference type="AlphaFoldDB" id="A0A0H3B2W1"/>
<evidence type="ECO:0000313" key="1">
    <source>
        <dbReference type="EMBL" id="ACA67501.1"/>
    </source>
</evidence>
<dbReference type="RefSeq" id="WP_012303790.1">
    <property type="nucleotide sequence ID" value="NZ_CP009792.1"/>
</dbReference>
<dbReference type="KEGG" id="ypy:YPK_1203"/>
<sequence length="76" mass="8914">MSFKNHDSPLYYRAAREAAQIEREGDYRRAAKVWTKAARTSRNPLNQEWSENRSDFCIMQIAREKFKEGAANVLHP</sequence>
<protein>
    <recommendedName>
        <fullName evidence="2">ANR family transcriptional regulator</fullName>
    </recommendedName>
</protein>
<gene>
    <name evidence="1" type="ordered locus">YPK_1203</name>
</gene>
<dbReference type="PATRIC" id="fig|502800.11.peg.1837"/>
<accession>A0A0H3B2W1</accession>
<reference evidence="1" key="1">
    <citation type="submission" date="2008-02" db="EMBL/GenBank/DDBJ databases">
        <title>Complete sequence of Yersinia pseudotuberculosis YPIII.</title>
        <authorList>
            <consortium name="US DOE Joint Genome Institute"/>
            <person name="Challacombe J.F."/>
            <person name="Bruce D."/>
            <person name="Detter J.C."/>
            <person name="Green L."/>
            <person name="Land M."/>
            <person name="Munk C."/>
            <person name="Lindler L.E."/>
            <person name="Nikolich M.P."/>
            <person name="Brettin T."/>
        </authorList>
    </citation>
    <scope>NUCLEOTIDE SEQUENCE</scope>
    <source>
        <strain evidence="1">YPIII</strain>
    </source>
</reference>
<dbReference type="EMBL" id="CP000950">
    <property type="protein sequence ID" value="ACA67501.1"/>
    <property type="molecule type" value="Genomic_DNA"/>
</dbReference>
<dbReference type="NCBIfam" id="NF033650">
    <property type="entry name" value="ANR_neg_reg"/>
    <property type="match status" value="1"/>
</dbReference>
<organism evidence="1">
    <name type="scientific">Yersinia pseudotuberculosis serotype O:3 (strain YPIII)</name>
    <dbReference type="NCBI Taxonomy" id="502800"/>
    <lineage>
        <taxon>Bacteria</taxon>
        <taxon>Pseudomonadati</taxon>
        <taxon>Pseudomonadota</taxon>
        <taxon>Gammaproteobacteria</taxon>
        <taxon>Enterobacterales</taxon>
        <taxon>Yersiniaceae</taxon>
        <taxon>Yersinia</taxon>
    </lineage>
</organism>
<proteinExistence type="predicted"/>